<dbReference type="Gene3D" id="1.10.10.60">
    <property type="entry name" value="Homeodomain-like"/>
    <property type="match status" value="1"/>
</dbReference>
<dbReference type="GO" id="GO:0043565">
    <property type="term" value="F:sequence-specific DNA binding"/>
    <property type="evidence" value="ECO:0007669"/>
    <property type="project" value="InterPro"/>
</dbReference>
<reference evidence="2 3" key="1">
    <citation type="journal article" date="2015" name="Genome Announc.">
        <title>Draft Genome Sequences of Leptospira santarosai Strains U160, U164, and U233, Isolated from Asymptomatic Cattle.</title>
        <authorList>
            <person name="Kremer F.S."/>
            <person name="Eslabao M.R."/>
            <person name="Provisor M."/>
            <person name="Woloski R.D."/>
            <person name="Ramires O.V."/>
            <person name="Moreno L.Z."/>
            <person name="Moreno A.M."/>
            <person name="Hamond C."/>
            <person name="Lilenbaum W."/>
            <person name="Dellagostin O.A."/>
        </authorList>
    </citation>
    <scope>NUCLEOTIDE SEQUENCE [LARGE SCALE GENOMIC DNA]</scope>
    <source>
        <strain evidence="2 3">U160</strain>
    </source>
</reference>
<dbReference type="PANTHER" id="PTHR32071">
    <property type="entry name" value="TRANSCRIPTIONAL REGULATORY PROTEIN"/>
    <property type="match status" value="1"/>
</dbReference>
<dbReference type="InterPro" id="IPR002197">
    <property type="entry name" value="HTH_Fis"/>
</dbReference>
<dbReference type="PRINTS" id="PR01590">
    <property type="entry name" value="HTHFIS"/>
</dbReference>
<dbReference type="InterPro" id="IPR027417">
    <property type="entry name" value="P-loop_NTPase"/>
</dbReference>
<dbReference type="PANTHER" id="PTHR32071:SF122">
    <property type="entry name" value="SIGMA FACTOR"/>
    <property type="match status" value="1"/>
</dbReference>
<dbReference type="Pfam" id="PF02954">
    <property type="entry name" value="HTH_8"/>
    <property type="match status" value="1"/>
</dbReference>
<sequence length="496" mass="56668">MELRFSVFNHLSKISIFFLKFLPFMDIVGYPTFCLYLVDRMLNFKHLSFVHPSLFNLLFSDGSSTKNKKEEFSNVLDEWVRISNGVCGVLTLSFDRGKTLEEVANVGYNEDGFFYSFLARTTGNLDKLNLSSDFFPLWFPSVENDLFHSKAAGCLVGGIRGDSFLEGFFLVELLEKPSDAILALWALVSKKISEKPHSNVSILRAHSSFSNRTDLKKESLGQSLAEICGLQSLPDWLERKNFWIQISGPSGSGKKTLGKWLHRILSPEKGILVIGFLPEQVSKLEKSLDEWVRMTNCGTILIEETEKFTSLQQKFFFKILSEKSEEFQLIFTETRGIEPTEIFRPFRELLLQRTITIPGLDEFSSSQKKTFVKLILEELKESMGREDLRLSEENLHKVLKMNFDKNLSGLRNLLEESILSSSGSEIEILDRKKSRDRILTIPDSEDLDLRRAVEAVERQKILLAQKLFGGNQIRMARALGISRGSLQYKLKQLEIG</sequence>
<dbReference type="Proteomes" id="UP000033961">
    <property type="component" value="Chromosome II"/>
</dbReference>
<dbReference type="EMBL" id="CP027844">
    <property type="protein sequence ID" value="AVQ14056.1"/>
    <property type="molecule type" value="Genomic_DNA"/>
</dbReference>
<evidence type="ECO:0000313" key="3">
    <source>
        <dbReference type="Proteomes" id="UP000033961"/>
    </source>
</evidence>
<dbReference type="SUPFAM" id="SSF52540">
    <property type="entry name" value="P-loop containing nucleoside triphosphate hydrolases"/>
    <property type="match status" value="1"/>
</dbReference>
<feature type="domain" description="DNA binding HTH" evidence="1">
    <location>
        <begin position="453"/>
        <end position="493"/>
    </location>
</feature>
<dbReference type="InterPro" id="IPR009057">
    <property type="entry name" value="Homeodomain-like_sf"/>
</dbReference>
<accession>A0A2P1QYV1</accession>
<dbReference type="AlphaFoldDB" id="A0A2P1QYV1"/>
<name>A0A2P1QYV1_9LEPT</name>
<proteinExistence type="predicted"/>
<dbReference type="Gene3D" id="3.40.50.300">
    <property type="entry name" value="P-loop containing nucleotide triphosphate hydrolases"/>
    <property type="match status" value="1"/>
</dbReference>
<evidence type="ECO:0000313" key="2">
    <source>
        <dbReference type="EMBL" id="AVQ14056.1"/>
    </source>
</evidence>
<evidence type="ECO:0000259" key="1">
    <source>
        <dbReference type="Pfam" id="PF02954"/>
    </source>
</evidence>
<gene>
    <name evidence="2" type="ORF">XB16_3782</name>
</gene>
<protein>
    <submittedName>
        <fullName evidence="2">Transcriptional regulator, Fis family</fullName>
    </submittedName>
</protein>
<organism evidence="2 3">
    <name type="scientific">Leptospira santarosai</name>
    <dbReference type="NCBI Taxonomy" id="28183"/>
    <lineage>
        <taxon>Bacteria</taxon>
        <taxon>Pseudomonadati</taxon>
        <taxon>Spirochaetota</taxon>
        <taxon>Spirochaetia</taxon>
        <taxon>Leptospirales</taxon>
        <taxon>Leptospiraceae</taxon>
        <taxon>Leptospira</taxon>
    </lineage>
</organism>
<dbReference type="SUPFAM" id="SSF46689">
    <property type="entry name" value="Homeodomain-like"/>
    <property type="match status" value="1"/>
</dbReference>